<evidence type="ECO:0000313" key="2">
    <source>
        <dbReference type="Proteomes" id="UP000001798"/>
    </source>
</evidence>
<protein>
    <recommendedName>
        <fullName evidence="3">SnoaL-like domain-containing protein</fullName>
    </recommendedName>
</protein>
<organism evidence="1 2">
    <name type="scientific">Botryotinia fuckeliana (strain B05.10)</name>
    <name type="common">Noble rot fungus</name>
    <name type="synonym">Botrytis cinerea</name>
    <dbReference type="NCBI Taxonomy" id="332648"/>
    <lineage>
        <taxon>Eukaryota</taxon>
        <taxon>Fungi</taxon>
        <taxon>Dikarya</taxon>
        <taxon>Ascomycota</taxon>
        <taxon>Pezizomycotina</taxon>
        <taxon>Leotiomycetes</taxon>
        <taxon>Helotiales</taxon>
        <taxon>Sclerotiniaceae</taxon>
        <taxon>Botrytis</taxon>
    </lineage>
</organism>
<dbReference type="OrthoDB" id="4886853at2759"/>
<dbReference type="Proteomes" id="UP000001798">
    <property type="component" value="Chromosome 5"/>
</dbReference>
<dbReference type="OMA" id="ISTKWRI"/>
<proteinExistence type="predicted"/>
<reference evidence="1 2" key="3">
    <citation type="journal article" date="2017" name="Mol. Plant Pathol.">
        <title>A gapless genome sequence of the fungus Botrytis cinerea.</title>
        <authorList>
            <person name="Van Kan J.A."/>
            <person name="Stassen J.H."/>
            <person name="Mosbach A."/>
            <person name="Van Der Lee T.A."/>
            <person name="Faino L."/>
            <person name="Farmer A.D."/>
            <person name="Papasotiriou D.G."/>
            <person name="Zhou S."/>
            <person name="Seidl M.F."/>
            <person name="Cottam E."/>
            <person name="Edel D."/>
            <person name="Hahn M."/>
            <person name="Schwartz D.C."/>
            <person name="Dietrich R.A."/>
            <person name="Widdison S."/>
            <person name="Scalliet G."/>
        </authorList>
    </citation>
    <scope>NUCLEOTIDE SEQUENCE [LARGE SCALE GENOMIC DNA]</scope>
    <source>
        <strain evidence="1 2">B05.10</strain>
    </source>
</reference>
<gene>
    <name evidence="1" type="ORF">BCIN_05g00030</name>
</gene>
<dbReference type="GeneID" id="5430895"/>
<reference evidence="1 2" key="2">
    <citation type="journal article" date="2012" name="Eukaryot. Cell">
        <title>Genome update of Botrytis cinerea strains B05.10 and T4.</title>
        <authorList>
            <person name="Staats M."/>
            <person name="van Kan J.A."/>
        </authorList>
    </citation>
    <scope>NUCLEOTIDE SEQUENCE [LARGE SCALE GENOMIC DNA]</scope>
    <source>
        <strain evidence="1 2">B05.10</strain>
    </source>
</reference>
<dbReference type="AlphaFoldDB" id="A0A384JGS4"/>
<evidence type="ECO:0000313" key="1">
    <source>
        <dbReference type="EMBL" id="ATZ49574.1"/>
    </source>
</evidence>
<dbReference type="VEuPathDB" id="FungiDB:Bcin05g00030"/>
<sequence length="131" mass="15213">MSTPNQTLGEWTADLNDILYMQPNNEVARKAFYELVDPSLFMKINHTVCSYSQFVSIFEQARETTTMFKDTWDVLHEWQDPEKKDGVVAISTKWRIKDNATGVETKKHNLAIWEVKIIDGKRKLTAMTEVD</sequence>
<accession>A0A384JGS4</accession>
<dbReference type="EMBL" id="CP009809">
    <property type="protein sequence ID" value="ATZ49574.1"/>
    <property type="molecule type" value="Genomic_DNA"/>
</dbReference>
<name>A0A384JGS4_BOTFB</name>
<dbReference type="RefSeq" id="XP_001550400.1">
    <property type="nucleotide sequence ID" value="XM_001550350.2"/>
</dbReference>
<evidence type="ECO:0008006" key="3">
    <source>
        <dbReference type="Google" id="ProtNLM"/>
    </source>
</evidence>
<keyword evidence="2" id="KW-1185">Reference proteome</keyword>
<dbReference type="KEGG" id="bfu:BCIN_05g00030"/>
<reference evidence="1 2" key="1">
    <citation type="journal article" date="2011" name="PLoS Genet.">
        <title>Genomic analysis of the necrotrophic fungal pathogens Sclerotinia sclerotiorum and Botrytis cinerea.</title>
        <authorList>
            <person name="Amselem J."/>
            <person name="Cuomo C.A."/>
            <person name="van Kan J.A."/>
            <person name="Viaud M."/>
            <person name="Benito E.P."/>
            <person name="Couloux A."/>
            <person name="Coutinho P.M."/>
            <person name="de Vries R.P."/>
            <person name="Dyer P.S."/>
            <person name="Fillinger S."/>
            <person name="Fournier E."/>
            <person name="Gout L."/>
            <person name="Hahn M."/>
            <person name="Kohn L."/>
            <person name="Lapalu N."/>
            <person name="Plummer K.M."/>
            <person name="Pradier J.M."/>
            <person name="Quevillon E."/>
            <person name="Sharon A."/>
            <person name="Simon A."/>
            <person name="ten Have A."/>
            <person name="Tudzynski B."/>
            <person name="Tudzynski P."/>
            <person name="Wincker P."/>
            <person name="Andrew M."/>
            <person name="Anthouard V."/>
            <person name="Beever R.E."/>
            <person name="Beffa R."/>
            <person name="Benoit I."/>
            <person name="Bouzid O."/>
            <person name="Brault B."/>
            <person name="Chen Z."/>
            <person name="Choquer M."/>
            <person name="Collemare J."/>
            <person name="Cotton P."/>
            <person name="Danchin E.G."/>
            <person name="Da Silva C."/>
            <person name="Gautier A."/>
            <person name="Giraud C."/>
            <person name="Giraud T."/>
            <person name="Gonzalez C."/>
            <person name="Grossetete S."/>
            <person name="Guldener U."/>
            <person name="Henrissat B."/>
            <person name="Howlett B.J."/>
            <person name="Kodira C."/>
            <person name="Kretschmer M."/>
            <person name="Lappartient A."/>
            <person name="Leroch M."/>
            <person name="Levis C."/>
            <person name="Mauceli E."/>
            <person name="Neuveglise C."/>
            <person name="Oeser B."/>
            <person name="Pearson M."/>
            <person name="Poulain J."/>
            <person name="Poussereau N."/>
            <person name="Quesneville H."/>
            <person name="Rascle C."/>
            <person name="Schumacher J."/>
            <person name="Segurens B."/>
            <person name="Sexton A."/>
            <person name="Silva E."/>
            <person name="Sirven C."/>
            <person name="Soanes D.M."/>
            <person name="Talbot N.J."/>
            <person name="Templeton M."/>
            <person name="Yandava C."/>
            <person name="Yarden O."/>
            <person name="Zeng Q."/>
            <person name="Rollins J.A."/>
            <person name="Lebrun M.H."/>
            <person name="Dickman M."/>
        </authorList>
    </citation>
    <scope>NUCLEOTIDE SEQUENCE [LARGE SCALE GENOMIC DNA]</scope>
    <source>
        <strain evidence="1 2">B05.10</strain>
    </source>
</reference>